<sequence length="250" mass="28165">MAKQFDMVILPFCNSFCYEDLGNTGLNLCRLAGCFVMILKRRGLLVWNSSRTQSAKLKRTYLLVSQMSVSCKKMVASDYSLDNYDIEPLHEPQLLPLNYFRNESADRVPLDSYCTDRHLLLIEEALVRAEVVADAGGLPEFSADGLLPLFRFELPHALNASVKAPTLLQTKWKRAEGDTIVIDLEGLLQPKQGWKIQRSKCALTVSCQDKYRKFSFPSDTLQDLKLSLDDESTGLLKITVPNKFHVTAGL</sequence>
<gene>
    <name evidence="1" type="ORF">SELMODRAFT_423633</name>
</gene>
<dbReference type="Gramene" id="EFJ14570">
    <property type="protein sequence ID" value="EFJ14570"/>
    <property type="gene ID" value="SELMODRAFT_423633"/>
</dbReference>
<keyword evidence="2" id="KW-1185">Reference proteome</keyword>
<organism evidence="2">
    <name type="scientific">Selaginella moellendorffii</name>
    <name type="common">Spikemoss</name>
    <dbReference type="NCBI Taxonomy" id="88036"/>
    <lineage>
        <taxon>Eukaryota</taxon>
        <taxon>Viridiplantae</taxon>
        <taxon>Streptophyta</taxon>
        <taxon>Embryophyta</taxon>
        <taxon>Tracheophyta</taxon>
        <taxon>Lycopodiopsida</taxon>
        <taxon>Selaginellales</taxon>
        <taxon>Selaginellaceae</taxon>
        <taxon>Selaginella</taxon>
    </lineage>
</organism>
<proteinExistence type="predicted"/>
<evidence type="ECO:0000313" key="1">
    <source>
        <dbReference type="EMBL" id="EFJ14570.1"/>
    </source>
</evidence>
<accession>D8SMB8</accession>
<dbReference type="HOGENOM" id="CLU_1112898_0_0_1"/>
<reference evidence="1 2" key="1">
    <citation type="journal article" date="2011" name="Science">
        <title>The Selaginella genome identifies genetic changes associated with the evolution of vascular plants.</title>
        <authorList>
            <person name="Banks J.A."/>
            <person name="Nishiyama T."/>
            <person name="Hasebe M."/>
            <person name="Bowman J.L."/>
            <person name="Gribskov M."/>
            <person name="dePamphilis C."/>
            <person name="Albert V.A."/>
            <person name="Aono N."/>
            <person name="Aoyama T."/>
            <person name="Ambrose B.A."/>
            <person name="Ashton N.W."/>
            <person name="Axtell M.J."/>
            <person name="Barker E."/>
            <person name="Barker M.S."/>
            <person name="Bennetzen J.L."/>
            <person name="Bonawitz N.D."/>
            <person name="Chapple C."/>
            <person name="Cheng C."/>
            <person name="Correa L.G."/>
            <person name="Dacre M."/>
            <person name="DeBarry J."/>
            <person name="Dreyer I."/>
            <person name="Elias M."/>
            <person name="Engstrom E.M."/>
            <person name="Estelle M."/>
            <person name="Feng L."/>
            <person name="Finet C."/>
            <person name="Floyd S.K."/>
            <person name="Frommer W.B."/>
            <person name="Fujita T."/>
            <person name="Gramzow L."/>
            <person name="Gutensohn M."/>
            <person name="Harholt J."/>
            <person name="Hattori M."/>
            <person name="Heyl A."/>
            <person name="Hirai T."/>
            <person name="Hiwatashi Y."/>
            <person name="Ishikawa M."/>
            <person name="Iwata M."/>
            <person name="Karol K.G."/>
            <person name="Koehler B."/>
            <person name="Kolukisaoglu U."/>
            <person name="Kubo M."/>
            <person name="Kurata T."/>
            <person name="Lalonde S."/>
            <person name="Li K."/>
            <person name="Li Y."/>
            <person name="Litt A."/>
            <person name="Lyons E."/>
            <person name="Manning G."/>
            <person name="Maruyama T."/>
            <person name="Michael T.P."/>
            <person name="Mikami K."/>
            <person name="Miyazaki S."/>
            <person name="Morinaga S."/>
            <person name="Murata T."/>
            <person name="Mueller-Roeber B."/>
            <person name="Nelson D.R."/>
            <person name="Obara M."/>
            <person name="Oguri Y."/>
            <person name="Olmstead R.G."/>
            <person name="Onodera N."/>
            <person name="Petersen B.L."/>
            <person name="Pils B."/>
            <person name="Prigge M."/>
            <person name="Rensing S.A."/>
            <person name="Riano-Pachon D.M."/>
            <person name="Roberts A.W."/>
            <person name="Sato Y."/>
            <person name="Scheller H.V."/>
            <person name="Schulz B."/>
            <person name="Schulz C."/>
            <person name="Shakirov E.V."/>
            <person name="Shibagaki N."/>
            <person name="Shinohara N."/>
            <person name="Shippen D.E."/>
            <person name="Soerensen I."/>
            <person name="Sotooka R."/>
            <person name="Sugimoto N."/>
            <person name="Sugita M."/>
            <person name="Sumikawa N."/>
            <person name="Tanurdzic M."/>
            <person name="Theissen G."/>
            <person name="Ulvskov P."/>
            <person name="Wakazuki S."/>
            <person name="Weng J.K."/>
            <person name="Willats W.W."/>
            <person name="Wipf D."/>
            <person name="Wolf P.G."/>
            <person name="Yang L."/>
            <person name="Zimmer A.D."/>
            <person name="Zhu Q."/>
            <person name="Mitros T."/>
            <person name="Hellsten U."/>
            <person name="Loque D."/>
            <person name="Otillar R."/>
            <person name="Salamov A."/>
            <person name="Schmutz J."/>
            <person name="Shapiro H."/>
            <person name="Lindquist E."/>
            <person name="Lucas S."/>
            <person name="Rokhsar D."/>
            <person name="Grigoriev I.V."/>
        </authorList>
    </citation>
    <scope>NUCLEOTIDE SEQUENCE [LARGE SCALE GENOMIC DNA]</scope>
</reference>
<name>D8SMB8_SELML</name>
<dbReference type="KEGG" id="smo:SELMODRAFT_423633"/>
<dbReference type="InParanoid" id="D8SMB8"/>
<evidence type="ECO:0000313" key="2">
    <source>
        <dbReference type="Proteomes" id="UP000001514"/>
    </source>
</evidence>
<protein>
    <submittedName>
        <fullName evidence="1">Uncharacterized protein</fullName>
    </submittedName>
</protein>
<dbReference type="Proteomes" id="UP000001514">
    <property type="component" value="Unassembled WGS sequence"/>
</dbReference>
<dbReference type="EMBL" id="GL377627">
    <property type="protein sequence ID" value="EFJ14570.1"/>
    <property type="molecule type" value="Genomic_DNA"/>
</dbReference>
<dbReference type="AlphaFoldDB" id="D8SMB8"/>